<organism evidence="1 2">
    <name type="scientific">Streptomyces gardneri</name>
    <dbReference type="NCBI Taxonomy" id="66892"/>
    <lineage>
        <taxon>Bacteria</taxon>
        <taxon>Bacillati</taxon>
        <taxon>Actinomycetota</taxon>
        <taxon>Actinomycetes</taxon>
        <taxon>Kitasatosporales</taxon>
        <taxon>Streptomycetaceae</taxon>
        <taxon>Streptomyces</taxon>
    </lineage>
</organism>
<dbReference type="Gene3D" id="1.10.30.50">
    <property type="match status" value="1"/>
</dbReference>
<proteinExistence type="predicted"/>
<name>A0A4Y3RZF4_9ACTN</name>
<evidence type="ECO:0008006" key="3">
    <source>
        <dbReference type="Google" id="ProtNLM"/>
    </source>
</evidence>
<dbReference type="AlphaFoldDB" id="A0A4Y3RZF4"/>
<dbReference type="OrthoDB" id="9816185at2"/>
<dbReference type="EMBL" id="BJMN01000081">
    <property type="protein sequence ID" value="GEB62167.1"/>
    <property type="molecule type" value="Genomic_DNA"/>
</dbReference>
<reference evidence="1 2" key="1">
    <citation type="submission" date="2019-06" db="EMBL/GenBank/DDBJ databases">
        <title>Whole genome shotgun sequence of Streptomyces gardneri NBRC 12865.</title>
        <authorList>
            <person name="Hosoyama A."/>
            <person name="Uohara A."/>
            <person name="Ohji S."/>
            <person name="Ichikawa N."/>
        </authorList>
    </citation>
    <scope>NUCLEOTIDE SEQUENCE [LARGE SCALE GENOMIC DNA]</scope>
    <source>
        <strain evidence="1 2">NBRC 12865</strain>
    </source>
</reference>
<dbReference type="Proteomes" id="UP000315226">
    <property type="component" value="Unassembled WGS sequence"/>
</dbReference>
<accession>A0A4Y3RZF4</accession>
<sequence>MRWPQKPTITVEDVMKTCTIWLKKQGWDEEMAARLPELKGQERRYRARGEAGALFELLHSEFGGQSQDEEKDRFTDTYDKAFVGGGGSKLYDALKAAAIYGCTICGVAKPEQIDHHAPKNLFPLLALTPLNLVPVCGPCNQGKGRYFYTDPAAEPFHPYFDDLGSERWLFARILRADQGAVAEFSVRPPEDWPPLKAQRLEHHFDRYKLDPKFRFEASRHLAARRRKDARTYERSGPEALRLILIEDAESVAAVDANDWETAWLYALAECAWYLDGGMNEI</sequence>
<dbReference type="RefSeq" id="WP_141302855.1">
    <property type="nucleotide sequence ID" value="NZ_BJMN01000081.1"/>
</dbReference>
<evidence type="ECO:0000313" key="2">
    <source>
        <dbReference type="Proteomes" id="UP000315226"/>
    </source>
</evidence>
<protein>
    <recommendedName>
        <fullName evidence="3">HNH domain-containing protein</fullName>
    </recommendedName>
</protein>
<comment type="caution">
    <text evidence="1">The sequence shown here is derived from an EMBL/GenBank/DDBJ whole genome shotgun (WGS) entry which is preliminary data.</text>
</comment>
<gene>
    <name evidence="1" type="ORF">SGA01_77720</name>
</gene>
<evidence type="ECO:0000313" key="1">
    <source>
        <dbReference type="EMBL" id="GEB62167.1"/>
    </source>
</evidence>
<keyword evidence="2" id="KW-1185">Reference proteome</keyword>